<dbReference type="EMBL" id="FQNC01000045">
    <property type="protein sequence ID" value="SGY62477.1"/>
    <property type="molecule type" value="Genomic_DNA"/>
</dbReference>
<sequence length="135" mass="14698">MTHREDDRRVVEDLRTEGEDLEPDAWSSECAGLIDDVDDDRERWALGDALRGDECPMRLLKRAGVGEAGGWTVVAPVLRPDPNVGEIRGAEVAEVARCLRVELEIAHVGGCRRSGTSESSSVKTNMLLSKVGGIE</sequence>
<name>A0A2X0M7M4_9BASI</name>
<evidence type="ECO:0000256" key="1">
    <source>
        <dbReference type="SAM" id="MobiDB-lite"/>
    </source>
</evidence>
<feature type="region of interest" description="Disordered" evidence="1">
    <location>
        <begin position="1"/>
        <end position="22"/>
    </location>
</feature>
<reference evidence="2 3" key="1">
    <citation type="submission" date="2016-11" db="EMBL/GenBank/DDBJ databases">
        <authorList>
            <person name="Jaros S."/>
            <person name="Januszkiewicz K."/>
            <person name="Wedrychowicz H."/>
        </authorList>
    </citation>
    <scope>NUCLEOTIDE SEQUENCE [LARGE SCALE GENOMIC DNA]</scope>
</reference>
<evidence type="ECO:0000313" key="2">
    <source>
        <dbReference type="EMBL" id="SGY62477.1"/>
    </source>
</evidence>
<dbReference type="AlphaFoldDB" id="A0A2X0M7M4"/>
<proteinExistence type="predicted"/>
<evidence type="ECO:0000313" key="3">
    <source>
        <dbReference type="Proteomes" id="UP000249464"/>
    </source>
</evidence>
<feature type="compositionally biased region" description="Basic and acidic residues" evidence="1">
    <location>
        <begin position="1"/>
        <end position="18"/>
    </location>
</feature>
<organism evidence="2 3">
    <name type="scientific">Microbotryum silenes-dioicae</name>
    <dbReference type="NCBI Taxonomy" id="796604"/>
    <lineage>
        <taxon>Eukaryota</taxon>
        <taxon>Fungi</taxon>
        <taxon>Dikarya</taxon>
        <taxon>Basidiomycota</taxon>
        <taxon>Pucciniomycotina</taxon>
        <taxon>Microbotryomycetes</taxon>
        <taxon>Microbotryales</taxon>
        <taxon>Microbotryaceae</taxon>
        <taxon>Microbotryum</taxon>
    </lineage>
</organism>
<keyword evidence="3" id="KW-1185">Reference proteome</keyword>
<dbReference type="Proteomes" id="UP000249464">
    <property type="component" value="Unassembled WGS sequence"/>
</dbReference>
<protein>
    <submittedName>
        <fullName evidence="2">BQ5605_C007g04697 protein</fullName>
    </submittedName>
</protein>
<accession>A0A2X0M7M4</accession>
<gene>
    <name evidence="2" type="primary">BQ5605_C007g04697</name>
    <name evidence="2" type="ORF">BQ5605_C007G04697</name>
</gene>